<feature type="compositionally biased region" description="Polar residues" evidence="1">
    <location>
        <begin position="152"/>
        <end position="173"/>
    </location>
</feature>
<dbReference type="InterPro" id="IPR011047">
    <property type="entry name" value="Quinoprotein_ADH-like_sf"/>
</dbReference>
<dbReference type="InterPro" id="IPR018391">
    <property type="entry name" value="PQQ_b-propeller_rpt"/>
</dbReference>
<dbReference type="PROSITE" id="PS51257">
    <property type="entry name" value="PROKAR_LIPOPROTEIN"/>
    <property type="match status" value="1"/>
</dbReference>
<dbReference type="Pfam" id="PF13360">
    <property type="entry name" value="PQQ_2"/>
    <property type="match status" value="2"/>
</dbReference>
<keyword evidence="4" id="KW-1185">Reference proteome</keyword>
<feature type="region of interest" description="Disordered" evidence="1">
    <location>
        <begin position="25"/>
        <end position="64"/>
    </location>
</feature>
<feature type="domain" description="Pyrrolo-quinoline quinone repeat" evidence="2">
    <location>
        <begin position="65"/>
        <end position="290"/>
    </location>
</feature>
<name>L9Y3Y5_9EURY</name>
<feature type="domain" description="Pyrrolo-quinoline quinone repeat" evidence="2">
    <location>
        <begin position="389"/>
        <end position="453"/>
    </location>
</feature>
<proteinExistence type="predicted"/>
<sequence>MGDISRRAVLGTCGTALTLGAGCLGDSTGSGNEPNSTDDGGSWESFRAGPSNAGIVETAAPRDEPAERWRIDLSPGPGTAAVSDGTAFLAAESALHALEVESGEELWTVEFETERTGSPAVTDDAVVCPVGDGLVAVDRDGAEKRRIPFDSGETNASLLSQQQARPGPSSSPTVVDGTVYVGTPDGDLVAVSLADESVTWRSAATAGWTTFSQAQQSEAVVSSPAVVDGRVIVGTEAGVAAFDAADGSSEWTYGTERAVRSSPAVADGTVYVGGSTPIAISMESGDLEWQSNDAFETMSGRQTRPWVDAANRQERTGMKPSVAVGEDIVVGHDPDDRLVALERSDGSTRWEAPLEGVESIAAATADSTAAMGAGSSARVEPMTTQLAPSWSSPAITGDVVVVGTTQGIVAVSVTDGEGLWRIPTESRVVASPAVADGTVVVGDDSGACYALDES</sequence>
<protein>
    <submittedName>
        <fullName evidence="3">PQQ enzyme repeat domain protein</fullName>
    </submittedName>
</protein>
<dbReference type="PANTHER" id="PTHR34512">
    <property type="entry name" value="CELL SURFACE PROTEIN"/>
    <property type="match status" value="1"/>
</dbReference>
<dbReference type="InterPro" id="IPR002372">
    <property type="entry name" value="PQQ_rpt_dom"/>
</dbReference>
<dbReference type="Proteomes" id="UP000011632">
    <property type="component" value="Unassembled WGS sequence"/>
</dbReference>
<feature type="region of interest" description="Disordered" evidence="1">
    <location>
        <begin position="147"/>
        <end position="173"/>
    </location>
</feature>
<dbReference type="PATRIC" id="fig|1227496.3.peg.1354"/>
<evidence type="ECO:0000313" key="3">
    <source>
        <dbReference type="EMBL" id="ELY68770.1"/>
    </source>
</evidence>
<dbReference type="OrthoDB" id="177634at2157"/>
<evidence type="ECO:0000259" key="2">
    <source>
        <dbReference type="Pfam" id="PF13360"/>
    </source>
</evidence>
<dbReference type="RefSeq" id="WP_006430397.1">
    <property type="nucleotide sequence ID" value="NZ_AOID01000021.1"/>
</dbReference>
<reference evidence="3 4" key="1">
    <citation type="journal article" date="2014" name="PLoS Genet.">
        <title>Phylogenetically driven sequencing of extremely halophilic archaea reveals strategies for static and dynamic osmo-response.</title>
        <authorList>
            <person name="Becker E.A."/>
            <person name="Seitzer P.M."/>
            <person name="Tritt A."/>
            <person name="Larsen D."/>
            <person name="Krusor M."/>
            <person name="Yao A.I."/>
            <person name="Wu D."/>
            <person name="Madern D."/>
            <person name="Eisen J.A."/>
            <person name="Darling A.E."/>
            <person name="Facciotti M.T."/>
        </authorList>
    </citation>
    <scope>NUCLEOTIDE SEQUENCE [LARGE SCALE GENOMIC DNA]</scope>
    <source>
        <strain evidence="3 4">JCM 10478</strain>
    </source>
</reference>
<dbReference type="Gene3D" id="2.130.10.10">
    <property type="entry name" value="YVTN repeat-like/Quinoprotein amine dehydrogenase"/>
    <property type="match status" value="3"/>
</dbReference>
<dbReference type="STRING" id="1227496.C489_06703"/>
<comment type="caution">
    <text evidence="3">The sequence shown here is derived from an EMBL/GenBank/DDBJ whole genome shotgun (WGS) entry which is preliminary data.</text>
</comment>
<dbReference type="EMBL" id="AOID01000021">
    <property type="protein sequence ID" value="ELY68770.1"/>
    <property type="molecule type" value="Genomic_DNA"/>
</dbReference>
<dbReference type="SMART" id="SM00564">
    <property type="entry name" value="PQQ"/>
    <property type="match status" value="7"/>
</dbReference>
<evidence type="ECO:0000313" key="4">
    <source>
        <dbReference type="Proteomes" id="UP000011632"/>
    </source>
</evidence>
<organism evidence="3 4">
    <name type="scientific">Natrinema versiforme JCM 10478</name>
    <dbReference type="NCBI Taxonomy" id="1227496"/>
    <lineage>
        <taxon>Archaea</taxon>
        <taxon>Methanobacteriati</taxon>
        <taxon>Methanobacteriota</taxon>
        <taxon>Stenosarchaea group</taxon>
        <taxon>Halobacteria</taxon>
        <taxon>Halobacteriales</taxon>
        <taxon>Natrialbaceae</taxon>
        <taxon>Natrinema</taxon>
    </lineage>
</organism>
<dbReference type="SUPFAM" id="SSF50998">
    <property type="entry name" value="Quinoprotein alcohol dehydrogenase-like"/>
    <property type="match status" value="2"/>
</dbReference>
<dbReference type="AlphaFoldDB" id="L9Y3Y5"/>
<accession>L9Y3Y5</accession>
<dbReference type="PANTHER" id="PTHR34512:SF30">
    <property type="entry name" value="OUTER MEMBRANE PROTEIN ASSEMBLY FACTOR BAMB"/>
    <property type="match status" value="1"/>
</dbReference>
<feature type="compositionally biased region" description="Polar residues" evidence="1">
    <location>
        <begin position="27"/>
        <end position="39"/>
    </location>
</feature>
<gene>
    <name evidence="3" type="ORF">C489_06703</name>
</gene>
<dbReference type="InterPro" id="IPR015943">
    <property type="entry name" value="WD40/YVTN_repeat-like_dom_sf"/>
</dbReference>
<evidence type="ECO:0000256" key="1">
    <source>
        <dbReference type="SAM" id="MobiDB-lite"/>
    </source>
</evidence>